<evidence type="ECO:0000313" key="9">
    <source>
        <dbReference type="Proteomes" id="UP000824209"/>
    </source>
</evidence>
<feature type="domain" description="RecX first three-helical" evidence="7">
    <location>
        <begin position="60"/>
        <end position="97"/>
    </location>
</feature>
<dbReference type="InterPro" id="IPR036388">
    <property type="entry name" value="WH-like_DNA-bd_sf"/>
</dbReference>
<comment type="function">
    <text evidence="5">Modulates RecA activity.</text>
</comment>
<dbReference type="AlphaFoldDB" id="A0A9D2M2Z2"/>
<evidence type="ECO:0000256" key="5">
    <source>
        <dbReference type="HAMAP-Rule" id="MF_01114"/>
    </source>
</evidence>
<feature type="domain" description="RecX second three-helical" evidence="6">
    <location>
        <begin position="105"/>
        <end position="145"/>
    </location>
</feature>
<reference evidence="8" key="1">
    <citation type="journal article" date="2021" name="PeerJ">
        <title>Extensive microbial diversity within the chicken gut microbiome revealed by metagenomics and culture.</title>
        <authorList>
            <person name="Gilroy R."/>
            <person name="Ravi A."/>
            <person name="Getino M."/>
            <person name="Pursley I."/>
            <person name="Horton D.L."/>
            <person name="Alikhan N.F."/>
            <person name="Baker D."/>
            <person name="Gharbi K."/>
            <person name="Hall N."/>
            <person name="Watson M."/>
            <person name="Adriaenssens E.M."/>
            <person name="Foster-Nyarko E."/>
            <person name="Jarju S."/>
            <person name="Secka A."/>
            <person name="Antonio M."/>
            <person name="Oren A."/>
            <person name="Chaudhuri R.R."/>
            <person name="La Ragione R."/>
            <person name="Hildebrand F."/>
            <person name="Pallen M.J."/>
        </authorList>
    </citation>
    <scope>NUCLEOTIDE SEQUENCE</scope>
    <source>
        <strain evidence="8">ChiBcec8-14828</strain>
    </source>
</reference>
<evidence type="ECO:0000256" key="4">
    <source>
        <dbReference type="ARBA" id="ARBA00022490"/>
    </source>
</evidence>
<evidence type="ECO:0000259" key="6">
    <source>
        <dbReference type="Pfam" id="PF02631"/>
    </source>
</evidence>
<evidence type="ECO:0000256" key="2">
    <source>
        <dbReference type="ARBA" id="ARBA00009695"/>
    </source>
</evidence>
<comment type="caution">
    <text evidence="8">The sequence shown here is derived from an EMBL/GenBank/DDBJ whole genome shotgun (WGS) entry which is preliminary data.</text>
</comment>
<accession>A0A9D2M2Z2</accession>
<dbReference type="EMBL" id="DWYA01000077">
    <property type="protein sequence ID" value="HJB40481.1"/>
    <property type="molecule type" value="Genomic_DNA"/>
</dbReference>
<comment type="similarity">
    <text evidence="2 5">Belongs to the RecX family.</text>
</comment>
<dbReference type="PANTHER" id="PTHR33602:SF1">
    <property type="entry name" value="REGULATORY PROTEIN RECX FAMILY PROTEIN"/>
    <property type="match status" value="1"/>
</dbReference>
<dbReference type="Gene3D" id="1.10.10.10">
    <property type="entry name" value="Winged helix-like DNA-binding domain superfamily/Winged helix DNA-binding domain"/>
    <property type="match status" value="2"/>
</dbReference>
<protein>
    <recommendedName>
        <fullName evidence="3 5">Regulatory protein RecX</fullName>
    </recommendedName>
</protein>
<dbReference type="Pfam" id="PF21982">
    <property type="entry name" value="RecX_HTH1"/>
    <property type="match status" value="1"/>
</dbReference>
<dbReference type="HAMAP" id="MF_01114">
    <property type="entry name" value="RecX"/>
    <property type="match status" value="1"/>
</dbReference>
<name>A0A9D2M2Z2_9FIRM</name>
<dbReference type="InterPro" id="IPR053926">
    <property type="entry name" value="RecX_HTH_1st"/>
</dbReference>
<proteinExistence type="inferred from homology"/>
<evidence type="ECO:0000256" key="3">
    <source>
        <dbReference type="ARBA" id="ARBA00018111"/>
    </source>
</evidence>
<gene>
    <name evidence="5" type="primary">recX</name>
    <name evidence="8" type="ORF">H9943_08820</name>
</gene>
<evidence type="ECO:0000259" key="7">
    <source>
        <dbReference type="Pfam" id="PF21982"/>
    </source>
</evidence>
<organism evidence="8 9">
    <name type="scientific">Candidatus Ruthenibacterium avium</name>
    <dbReference type="NCBI Taxonomy" id="2838751"/>
    <lineage>
        <taxon>Bacteria</taxon>
        <taxon>Bacillati</taxon>
        <taxon>Bacillota</taxon>
        <taxon>Clostridia</taxon>
        <taxon>Eubacteriales</taxon>
        <taxon>Oscillospiraceae</taxon>
        <taxon>Ruthenibacterium</taxon>
    </lineage>
</organism>
<evidence type="ECO:0000256" key="1">
    <source>
        <dbReference type="ARBA" id="ARBA00004496"/>
    </source>
</evidence>
<comment type="subcellular location">
    <subcellularLocation>
        <location evidence="1 5">Cytoplasm</location>
    </subcellularLocation>
</comment>
<sequence length="211" mass="24323">MRISKITQTRRGRFALFDENEEFLFSVDGETLVRHHLEEGTLLEPYQLKEVFSQSETRRAKDQALRWLSLRAYASGELYDKLCQKFDEHSAAAAVAEMNRLELLDDEAYAERRAAYLCQKGKSAREIAADLSRKGLRRELIQQVMDELAPDEGEQCYRLVCKSYWSKLLAGQTDKVMAALARRGFSYGEARRAVERALEEQNLDCDVLDDE</sequence>
<dbReference type="Proteomes" id="UP000824209">
    <property type="component" value="Unassembled WGS sequence"/>
</dbReference>
<dbReference type="InterPro" id="IPR053924">
    <property type="entry name" value="RecX_HTH_2nd"/>
</dbReference>
<dbReference type="InterPro" id="IPR003783">
    <property type="entry name" value="Regulatory_RecX"/>
</dbReference>
<reference evidence="8" key="2">
    <citation type="submission" date="2021-04" db="EMBL/GenBank/DDBJ databases">
        <authorList>
            <person name="Gilroy R."/>
        </authorList>
    </citation>
    <scope>NUCLEOTIDE SEQUENCE</scope>
    <source>
        <strain evidence="8">ChiBcec8-14828</strain>
    </source>
</reference>
<dbReference type="GO" id="GO:0005737">
    <property type="term" value="C:cytoplasm"/>
    <property type="evidence" value="ECO:0007669"/>
    <property type="project" value="UniProtKB-SubCell"/>
</dbReference>
<dbReference type="GO" id="GO:0006282">
    <property type="term" value="P:regulation of DNA repair"/>
    <property type="evidence" value="ECO:0007669"/>
    <property type="project" value="UniProtKB-UniRule"/>
</dbReference>
<dbReference type="Pfam" id="PF02631">
    <property type="entry name" value="RecX_HTH2"/>
    <property type="match status" value="1"/>
</dbReference>
<dbReference type="PANTHER" id="PTHR33602">
    <property type="entry name" value="REGULATORY PROTEIN RECX FAMILY PROTEIN"/>
    <property type="match status" value="1"/>
</dbReference>
<keyword evidence="4 5" id="KW-0963">Cytoplasm</keyword>
<evidence type="ECO:0000313" key="8">
    <source>
        <dbReference type="EMBL" id="HJB40481.1"/>
    </source>
</evidence>